<evidence type="ECO:0000256" key="2">
    <source>
        <dbReference type="ARBA" id="ARBA00022748"/>
    </source>
</evidence>
<dbReference type="RefSeq" id="WP_015770814.1">
    <property type="nucleotide sequence ID" value="NC_013174.1"/>
</dbReference>
<proteinExistence type="predicted"/>
<keyword evidence="2" id="KW-0201">Cytochrome c-type biogenesis</keyword>
<gene>
    <name evidence="8" type="ordered locus">Jden_0521</name>
</gene>
<dbReference type="GO" id="GO:0016491">
    <property type="term" value="F:oxidoreductase activity"/>
    <property type="evidence" value="ECO:0007669"/>
    <property type="project" value="InterPro"/>
</dbReference>
<protein>
    <submittedName>
        <fullName evidence="8">Redoxin domain protein</fullName>
    </submittedName>
</protein>
<keyword evidence="3" id="KW-0812">Transmembrane</keyword>
<feature type="chain" id="PRO_5038761026" evidence="6">
    <location>
        <begin position="31"/>
        <end position="206"/>
    </location>
</feature>
<dbReference type="InterPro" id="IPR013766">
    <property type="entry name" value="Thioredoxin_domain"/>
</dbReference>
<evidence type="ECO:0000259" key="7">
    <source>
        <dbReference type="PROSITE" id="PS51352"/>
    </source>
</evidence>
<name>C7R0M8_JONDD</name>
<accession>C7R0M8</accession>
<dbReference type="PANTHER" id="PTHR42852:SF6">
    <property type="entry name" value="THIOL:DISULFIDE INTERCHANGE PROTEIN DSBE"/>
    <property type="match status" value="1"/>
</dbReference>
<feature type="domain" description="Thioredoxin" evidence="7">
    <location>
        <begin position="55"/>
        <end position="199"/>
    </location>
</feature>
<comment type="subcellular location">
    <subcellularLocation>
        <location evidence="1">Cell envelope</location>
    </subcellularLocation>
</comment>
<keyword evidence="3" id="KW-0735">Signal-anchor</keyword>
<dbReference type="CDD" id="cd02966">
    <property type="entry name" value="TlpA_like_family"/>
    <property type="match status" value="1"/>
</dbReference>
<dbReference type="Proteomes" id="UP000000628">
    <property type="component" value="Chromosome"/>
</dbReference>
<dbReference type="InterPro" id="IPR036249">
    <property type="entry name" value="Thioredoxin-like_sf"/>
</dbReference>
<dbReference type="PANTHER" id="PTHR42852">
    <property type="entry name" value="THIOL:DISULFIDE INTERCHANGE PROTEIN DSBE"/>
    <property type="match status" value="1"/>
</dbReference>
<evidence type="ECO:0000256" key="5">
    <source>
        <dbReference type="ARBA" id="ARBA00023284"/>
    </source>
</evidence>
<keyword evidence="4" id="KW-1015">Disulfide bond</keyword>
<dbReference type="KEGG" id="jde:Jden_0521"/>
<dbReference type="InterPro" id="IPR050553">
    <property type="entry name" value="Thioredoxin_ResA/DsbE_sf"/>
</dbReference>
<dbReference type="AlphaFoldDB" id="C7R0M8"/>
<dbReference type="GO" id="GO:0016209">
    <property type="term" value="F:antioxidant activity"/>
    <property type="evidence" value="ECO:0007669"/>
    <property type="project" value="InterPro"/>
</dbReference>
<keyword evidence="5" id="KW-0676">Redox-active center</keyword>
<dbReference type="eggNOG" id="COG0526">
    <property type="taxonomic scope" value="Bacteria"/>
</dbReference>
<dbReference type="SUPFAM" id="SSF52833">
    <property type="entry name" value="Thioredoxin-like"/>
    <property type="match status" value="1"/>
</dbReference>
<dbReference type="HOGENOM" id="CLU_042529_11_1_11"/>
<evidence type="ECO:0000256" key="6">
    <source>
        <dbReference type="SAM" id="SignalP"/>
    </source>
</evidence>
<dbReference type="InterPro" id="IPR000866">
    <property type="entry name" value="AhpC/TSA"/>
</dbReference>
<dbReference type="Gene3D" id="3.40.30.10">
    <property type="entry name" value="Glutaredoxin"/>
    <property type="match status" value="1"/>
</dbReference>
<dbReference type="EMBL" id="CP001706">
    <property type="protein sequence ID" value="ACV08185.1"/>
    <property type="molecule type" value="Genomic_DNA"/>
</dbReference>
<keyword evidence="9" id="KW-1185">Reference proteome</keyword>
<dbReference type="PROSITE" id="PS51352">
    <property type="entry name" value="THIOREDOXIN_2"/>
    <property type="match status" value="1"/>
</dbReference>
<dbReference type="Pfam" id="PF00578">
    <property type="entry name" value="AhpC-TSA"/>
    <property type="match status" value="1"/>
</dbReference>
<evidence type="ECO:0000256" key="3">
    <source>
        <dbReference type="ARBA" id="ARBA00022968"/>
    </source>
</evidence>
<organism evidence="8 9">
    <name type="scientific">Jonesia denitrificans (strain ATCC 14870 / DSM 20603 / BCRC 15368 / CIP 55.134 / JCM 11481 / NBRC 15587 / NCTC 10816 / Prevot 55134)</name>
    <name type="common">Listeria denitrificans</name>
    <dbReference type="NCBI Taxonomy" id="471856"/>
    <lineage>
        <taxon>Bacteria</taxon>
        <taxon>Bacillati</taxon>
        <taxon>Actinomycetota</taxon>
        <taxon>Actinomycetes</taxon>
        <taxon>Micrococcales</taxon>
        <taxon>Jonesiaceae</taxon>
        <taxon>Jonesia</taxon>
    </lineage>
</organism>
<evidence type="ECO:0000256" key="1">
    <source>
        <dbReference type="ARBA" id="ARBA00004196"/>
    </source>
</evidence>
<reference evidence="8 9" key="1">
    <citation type="journal article" date="2009" name="Stand. Genomic Sci.">
        <title>Complete genome sequence of Jonesia denitrificans type strain (Prevot 55134).</title>
        <authorList>
            <person name="Pukall R."/>
            <person name="Gehrich-Schroter G."/>
            <person name="Lapidus A."/>
            <person name="Nolan M."/>
            <person name="Glavina Del Rio T."/>
            <person name="Lucas S."/>
            <person name="Chen F."/>
            <person name="Tice H."/>
            <person name="Pitluck S."/>
            <person name="Cheng J.F."/>
            <person name="Copeland A."/>
            <person name="Saunders E."/>
            <person name="Brettin T."/>
            <person name="Detter J.C."/>
            <person name="Bruce D."/>
            <person name="Goodwin L."/>
            <person name="Pati A."/>
            <person name="Ivanova N."/>
            <person name="Mavromatis K."/>
            <person name="Ovchinnikova G."/>
            <person name="Chen A."/>
            <person name="Palaniappan K."/>
            <person name="Land M."/>
            <person name="Hauser L."/>
            <person name="Chang Y.J."/>
            <person name="Jeffries C.D."/>
            <person name="Chain P."/>
            <person name="Goker M."/>
            <person name="Bristow J."/>
            <person name="Eisen J.A."/>
            <person name="Markowitz V."/>
            <person name="Hugenholtz P."/>
            <person name="Kyrpides N.C."/>
            <person name="Klenk H.P."/>
            <person name="Han C."/>
        </authorList>
    </citation>
    <scope>NUCLEOTIDE SEQUENCE [LARGE SCALE GENOMIC DNA]</scope>
    <source>
        <strain evidence="9">ATCC 14870 / DSM 20603 / BCRC 15368 / CIP 55.134 / JCM 11481 / NBRC 15587 / NCTC 10816 / Prevot 55134</strain>
    </source>
</reference>
<dbReference type="GO" id="GO:0017004">
    <property type="term" value="P:cytochrome complex assembly"/>
    <property type="evidence" value="ECO:0007669"/>
    <property type="project" value="UniProtKB-KW"/>
</dbReference>
<sequence length="206" mass="21191">MASPALFTPMKRPVIAVLLALATASGVVGCAQESGNSTDVVQQGYQSGDGSITTWDPADRPGPVVLEGVSMTGDQVTTEQWQGQIVVLNTWYAACPPCRAEADDLVAVASARADDGVQFLGINRHDDTGTAAAFEREHGVTWPSLHDVDGAATAALSGVVPVKAVPTTVIVDEQGRVAARVLGEVSEATLNGLIDDVRAASGVDAP</sequence>
<evidence type="ECO:0000313" key="8">
    <source>
        <dbReference type="EMBL" id="ACV08185.1"/>
    </source>
</evidence>
<evidence type="ECO:0000313" key="9">
    <source>
        <dbReference type="Proteomes" id="UP000000628"/>
    </source>
</evidence>
<dbReference type="GO" id="GO:0030313">
    <property type="term" value="C:cell envelope"/>
    <property type="evidence" value="ECO:0007669"/>
    <property type="project" value="UniProtKB-SubCell"/>
</dbReference>
<evidence type="ECO:0000256" key="4">
    <source>
        <dbReference type="ARBA" id="ARBA00023157"/>
    </source>
</evidence>
<feature type="signal peptide" evidence="6">
    <location>
        <begin position="1"/>
        <end position="30"/>
    </location>
</feature>
<dbReference type="STRING" id="471856.Jden_0521"/>
<keyword evidence="6" id="KW-0732">Signal</keyword>